<sequence length="702" mass="79949">MIHFAEMRDFFSFRFLQMEASSTLSKQMKSILKNHFVRLIAVAVALLVLVCFLIFLALSKAIASRPPEICQTEGCTGHVSLLTRHLNRSIDPCDDFGAYVCSAWRPSSDSYLLGTSVMSDVFYSWFRNFNRTLYEGTKKLHVGVKPLAMYASCMSSNAKVYGLGFESFRQVMHDLGLRFPEDPKPGTHVLNLLVHLAFHWEVVGLFRARVLDASASVGSCIVFTPAAFLHSLLKQHIEVMPLDKYYEYWRMFFEYLVTDKTFQRPNKSAVSDLANMERDILETLAKASSNPLKRPEYFALYSIKEHISKFSPSEWLNALNTNTDGRFNFTFDIMVLVSDKNYFSLVDVIFRSYENVKLLKYISWQFVQVFAVVADNNLFALRYGGGNDAQFLRQFFCAYNAEVPYQQLVSSLGFLSRFSKRDVNLVNAKFKNLIGETGKKLAALDWLDESSRNLILSKLSSVQLRLWPPQRYLVSEELERAYANFTSQEPSFAEYWAKTRKSLINAQFSPEFPDVSSQAPNYELPYFKYDAAINSVKVPIAALTWPLYYRDGTEAMFYGGLGYSLALQIMLSIGQEGQRWHPNGSIVETFLSQASSEIFQDKDKCLSAKRLFPDIPAIEVAYSALAASYTGASNPKRIRADLSEEQVFFMTLCYISCSGTSVVKSNFRDCNEVVKNFPNFAKAFDCPTGSKMRPRKQCTFFS</sequence>
<dbReference type="PANTHER" id="PTHR11733">
    <property type="entry name" value="ZINC METALLOPROTEASE FAMILY M13 NEPRILYSIN-RELATED"/>
    <property type="match status" value="1"/>
</dbReference>
<keyword evidence="5" id="KW-0378">Hydrolase</keyword>
<dbReference type="SUPFAM" id="SSF55486">
    <property type="entry name" value="Metalloproteases ('zincins'), catalytic domain"/>
    <property type="match status" value="1"/>
</dbReference>
<evidence type="ECO:0000259" key="8">
    <source>
        <dbReference type="Pfam" id="PF01431"/>
    </source>
</evidence>
<gene>
    <name evidence="10" type="ORF">HPB48_007391</name>
</gene>
<evidence type="ECO:0000313" key="11">
    <source>
        <dbReference type="Proteomes" id="UP000821853"/>
    </source>
</evidence>
<evidence type="ECO:0000256" key="6">
    <source>
        <dbReference type="ARBA" id="ARBA00022833"/>
    </source>
</evidence>
<dbReference type="GO" id="GO:0005886">
    <property type="term" value="C:plasma membrane"/>
    <property type="evidence" value="ECO:0007669"/>
    <property type="project" value="TreeGrafter"/>
</dbReference>
<dbReference type="Gene3D" id="1.10.1380.10">
    <property type="entry name" value="Neutral endopeptidase , domain2"/>
    <property type="match status" value="1"/>
</dbReference>
<dbReference type="GO" id="GO:0016485">
    <property type="term" value="P:protein processing"/>
    <property type="evidence" value="ECO:0007669"/>
    <property type="project" value="TreeGrafter"/>
</dbReference>
<proteinExistence type="inferred from homology"/>
<evidence type="ECO:0000256" key="7">
    <source>
        <dbReference type="ARBA" id="ARBA00023049"/>
    </source>
</evidence>
<dbReference type="InterPro" id="IPR000718">
    <property type="entry name" value="Peptidase_M13"/>
</dbReference>
<dbReference type="InterPro" id="IPR024079">
    <property type="entry name" value="MetalloPept_cat_dom_sf"/>
</dbReference>
<evidence type="ECO:0000256" key="3">
    <source>
        <dbReference type="ARBA" id="ARBA00022670"/>
    </source>
</evidence>
<dbReference type="InterPro" id="IPR018497">
    <property type="entry name" value="Peptidase_M13_C"/>
</dbReference>
<dbReference type="OrthoDB" id="6508935at2759"/>
<dbReference type="Gene3D" id="3.40.390.10">
    <property type="entry name" value="Collagenase (Catalytic Domain)"/>
    <property type="match status" value="2"/>
</dbReference>
<dbReference type="Pfam" id="PF05649">
    <property type="entry name" value="Peptidase_M13_N"/>
    <property type="match status" value="1"/>
</dbReference>
<evidence type="ECO:0000259" key="9">
    <source>
        <dbReference type="Pfam" id="PF05649"/>
    </source>
</evidence>
<keyword evidence="6" id="KW-0862">Zinc</keyword>
<dbReference type="PROSITE" id="PS51885">
    <property type="entry name" value="NEPRILYSIN"/>
    <property type="match status" value="1"/>
</dbReference>
<dbReference type="AlphaFoldDB" id="A0A9J6G6W9"/>
<dbReference type="PANTHER" id="PTHR11733:SF241">
    <property type="entry name" value="GH26575P-RELATED"/>
    <property type="match status" value="1"/>
</dbReference>
<dbReference type="Proteomes" id="UP000821853">
    <property type="component" value="Chromosome 3"/>
</dbReference>
<dbReference type="VEuPathDB" id="VectorBase:HLOH_052626"/>
<protein>
    <submittedName>
        <fullName evidence="10">Uncharacterized protein</fullName>
    </submittedName>
</protein>
<accession>A0A9J6G6W9</accession>
<evidence type="ECO:0000256" key="5">
    <source>
        <dbReference type="ARBA" id="ARBA00022801"/>
    </source>
</evidence>
<keyword evidence="4" id="KW-0479">Metal-binding</keyword>
<keyword evidence="3" id="KW-0645">Protease</keyword>
<keyword evidence="7" id="KW-0482">Metalloprotease</keyword>
<feature type="domain" description="Peptidase M13 C-terminal" evidence="8">
    <location>
        <begin position="614"/>
        <end position="699"/>
    </location>
</feature>
<comment type="similarity">
    <text evidence="2">Belongs to the peptidase M13 family.</text>
</comment>
<dbReference type="InterPro" id="IPR008753">
    <property type="entry name" value="Peptidase_M13_N"/>
</dbReference>
<evidence type="ECO:0000256" key="1">
    <source>
        <dbReference type="ARBA" id="ARBA00001947"/>
    </source>
</evidence>
<dbReference type="Pfam" id="PF01431">
    <property type="entry name" value="Peptidase_M13"/>
    <property type="match status" value="1"/>
</dbReference>
<dbReference type="OMA" id="SACMANE"/>
<name>A0A9J6G6W9_HAELO</name>
<dbReference type="EMBL" id="JABSTR010000005">
    <property type="protein sequence ID" value="KAH9370272.1"/>
    <property type="molecule type" value="Genomic_DNA"/>
</dbReference>
<feature type="domain" description="Peptidase M13 N-terminal" evidence="9">
    <location>
        <begin position="92"/>
        <end position="464"/>
    </location>
</feature>
<dbReference type="GO" id="GO:0046872">
    <property type="term" value="F:metal ion binding"/>
    <property type="evidence" value="ECO:0007669"/>
    <property type="project" value="UniProtKB-KW"/>
</dbReference>
<reference evidence="10 11" key="1">
    <citation type="journal article" date="2020" name="Cell">
        <title>Large-Scale Comparative Analyses of Tick Genomes Elucidate Their Genetic Diversity and Vector Capacities.</title>
        <authorList>
            <consortium name="Tick Genome and Microbiome Consortium (TIGMIC)"/>
            <person name="Jia N."/>
            <person name="Wang J."/>
            <person name="Shi W."/>
            <person name="Du L."/>
            <person name="Sun Y."/>
            <person name="Zhan W."/>
            <person name="Jiang J.F."/>
            <person name="Wang Q."/>
            <person name="Zhang B."/>
            <person name="Ji P."/>
            <person name="Bell-Sakyi L."/>
            <person name="Cui X.M."/>
            <person name="Yuan T.T."/>
            <person name="Jiang B.G."/>
            <person name="Yang W.F."/>
            <person name="Lam T.T."/>
            <person name="Chang Q.C."/>
            <person name="Ding S.J."/>
            <person name="Wang X.J."/>
            <person name="Zhu J.G."/>
            <person name="Ruan X.D."/>
            <person name="Zhao L."/>
            <person name="Wei J.T."/>
            <person name="Ye R.Z."/>
            <person name="Que T.C."/>
            <person name="Du C.H."/>
            <person name="Zhou Y.H."/>
            <person name="Cheng J.X."/>
            <person name="Dai P.F."/>
            <person name="Guo W.B."/>
            <person name="Han X.H."/>
            <person name="Huang E.J."/>
            <person name="Li L.F."/>
            <person name="Wei W."/>
            <person name="Gao Y.C."/>
            <person name="Liu J.Z."/>
            <person name="Shao H.Z."/>
            <person name="Wang X."/>
            <person name="Wang C.C."/>
            <person name="Yang T.C."/>
            <person name="Huo Q.B."/>
            <person name="Li W."/>
            <person name="Chen H.Y."/>
            <person name="Chen S.E."/>
            <person name="Zhou L.G."/>
            <person name="Ni X.B."/>
            <person name="Tian J.H."/>
            <person name="Sheng Y."/>
            <person name="Liu T."/>
            <person name="Pan Y.S."/>
            <person name="Xia L.Y."/>
            <person name="Li J."/>
            <person name="Zhao F."/>
            <person name="Cao W.C."/>
        </authorList>
    </citation>
    <scope>NUCLEOTIDE SEQUENCE [LARGE SCALE GENOMIC DNA]</scope>
    <source>
        <strain evidence="10">HaeL-2018</strain>
    </source>
</reference>
<comment type="cofactor">
    <cofactor evidence="1">
        <name>Zn(2+)</name>
        <dbReference type="ChEBI" id="CHEBI:29105"/>
    </cofactor>
</comment>
<comment type="caution">
    <text evidence="10">The sequence shown here is derived from an EMBL/GenBank/DDBJ whole genome shotgun (WGS) entry which is preliminary data.</text>
</comment>
<dbReference type="InterPro" id="IPR042089">
    <property type="entry name" value="Peptidase_M13_dom_2"/>
</dbReference>
<organism evidence="10 11">
    <name type="scientific">Haemaphysalis longicornis</name>
    <name type="common">Bush tick</name>
    <dbReference type="NCBI Taxonomy" id="44386"/>
    <lineage>
        <taxon>Eukaryota</taxon>
        <taxon>Metazoa</taxon>
        <taxon>Ecdysozoa</taxon>
        <taxon>Arthropoda</taxon>
        <taxon>Chelicerata</taxon>
        <taxon>Arachnida</taxon>
        <taxon>Acari</taxon>
        <taxon>Parasitiformes</taxon>
        <taxon>Ixodida</taxon>
        <taxon>Ixodoidea</taxon>
        <taxon>Ixodidae</taxon>
        <taxon>Haemaphysalinae</taxon>
        <taxon>Haemaphysalis</taxon>
    </lineage>
</organism>
<keyword evidence="11" id="KW-1185">Reference proteome</keyword>
<dbReference type="GO" id="GO:0004222">
    <property type="term" value="F:metalloendopeptidase activity"/>
    <property type="evidence" value="ECO:0007669"/>
    <property type="project" value="InterPro"/>
</dbReference>
<evidence type="ECO:0000256" key="4">
    <source>
        <dbReference type="ARBA" id="ARBA00022723"/>
    </source>
</evidence>
<evidence type="ECO:0000313" key="10">
    <source>
        <dbReference type="EMBL" id="KAH9370272.1"/>
    </source>
</evidence>
<evidence type="ECO:0000256" key="2">
    <source>
        <dbReference type="ARBA" id="ARBA00007357"/>
    </source>
</evidence>